<keyword evidence="1" id="KW-0732">Signal</keyword>
<feature type="coiled-coil region" evidence="2">
    <location>
        <begin position="286"/>
        <end position="335"/>
    </location>
</feature>
<accession>A0A4U0Z467</accession>
<dbReference type="Gene3D" id="3.10.560.10">
    <property type="entry name" value="Outer membrane lipoprotein wza domain like"/>
    <property type="match status" value="1"/>
</dbReference>
<comment type="caution">
    <text evidence="5">The sequence shown here is derived from an EMBL/GenBank/DDBJ whole genome shotgun (WGS) entry which is preliminary data.</text>
</comment>
<dbReference type="AlphaFoldDB" id="A0A4U0Z467"/>
<evidence type="ECO:0000313" key="5">
    <source>
        <dbReference type="EMBL" id="TKA97271.1"/>
    </source>
</evidence>
<evidence type="ECO:0008006" key="7">
    <source>
        <dbReference type="Google" id="ProtNLM"/>
    </source>
</evidence>
<keyword evidence="2" id="KW-0175">Coiled coil</keyword>
<name>A0A4U0Z467_9RHOB</name>
<gene>
    <name evidence="5" type="ORF">FAZ78_07065</name>
</gene>
<feature type="domain" description="Polysaccharide export protein N-terminal" evidence="3">
    <location>
        <begin position="14"/>
        <end position="89"/>
    </location>
</feature>
<dbReference type="PANTHER" id="PTHR33619:SF3">
    <property type="entry name" value="POLYSACCHARIDE EXPORT PROTEIN GFCE-RELATED"/>
    <property type="match status" value="1"/>
</dbReference>
<dbReference type="PANTHER" id="PTHR33619">
    <property type="entry name" value="POLYSACCHARIDE EXPORT PROTEIN GFCE-RELATED"/>
    <property type="match status" value="1"/>
</dbReference>
<organism evidence="5 6">
    <name type="scientific">Cereibacter changlensis</name>
    <dbReference type="NCBI Taxonomy" id="402884"/>
    <lineage>
        <taxon>Bacteria</taxon>
        <taxon>Pseudomonadati</taxon>
        <taxon>Pseudomonadota</taxon>
        <taxon>Alphaproteobacteria</taxon>
        <taxon>Rhodobacterales</taxon>
        <taxon>Paracoccaceae</taxon>
        <taxon>Cereibacter</taxon>
    </lineage>
</organism>
<dbReference type="Pfam" id="PF02563">
    <property type="entry name" value="Poly_export"/>
    <property type="match status" value="1"/>
</dbReference>
<protein>
    <recommendedName>
        <fullName evidence="7">Soluble ligand binding domain-containing protein</fullName>
    </recommendedName>
</protein>
<reference evidence="5 6" key="1">
    <citation type="submission" date="2019-04" db="EMBL/GenBank/DDBJ databases">
        <title>Crypto-aerobic microbial life in anoxic (sulfidic) marine sediments.</title>
        <authorList>
            <person name="Bhattacharya S."/>
            <person name="Roy C."/>
            <person name="Mondal N."/>
            <person name="Sarkar J."/>
            <person name="Mandal S."/>
            <person name="Rameez M.J."/>
            <person name="Ghosh W."/>
        </authorList>
    </citation>
    <scope>NUCLEOTIDE SEQUENCE [LARGE SCALE GENOMIC DNA]</scope>
    <source>
        <strain evidence="5 6">SBBC</strain>
    </source>
</reference>
<evidence type="ECO:0000259" key="3">
    <source>
        <dbReference type="Pfam" id="PF02563"/>
    </source>
</evidence>
<dbReference type="InterPro" id="IPR049712">
    <property type="entry name" value="Poly_export"/>
</dbReference>
<dbReference type="Proteomes" id="UP000306340">
    <property type="component" value="Unassembled WGS sequence"/>
</dbReference>
<dbReference type="InterPro" id="IPR058781">
    <property type="entry name" value="HH_AprE-like"/>
</dbReference>
<feature type="domain" description="AprE-like long alpha-helical hairpin" evidence="4">
    <location>
        <begin position="143"/>
        <end position="325"/>
    </location>
</feature>
<evidence type="ECO:0000313" key="6">
    <source>
        <dbReference type="Proteomes" id="UP000306340"/>
    </source>
</evidence>
<dbReference type="RefSeq" id="WP_136791917.1">
    <property type="nucleotide sequence ID" value="NZ_SWAU01000047.1"/>
</dbReference>
<evidence type="ECO:0000256" key="1">
    <source>
        <dbReference type="ARBA" id="ARBA00022729"/>
    </source>
</evidence>
<dbReference type="Pfam" id="PF25994">
    <property type="entry name" value="HH_AprE"/>
    <property type="match status" value="1"/>
</dbReference>
<dbReference type="EMBL" id="SWAU01000047">
    <property type="protein sequence ID" value="TKA97271.1"/>
    <property type="molecule type" value="Genomic_DNA"/>
</dbReference>
<proteinExistence type="predicted"/>
<dbReference type="GO" id="GO:0015159">
    <property type="term" value="F:polysaccharide transmembrane transporter activity"/>
    <property type="evidence" value="ECO:0007669"/>
    <property type="project" value="InterPro"/>
</dbReference>
<dbReference type="Gene3D" id="3.30.1950.10">
    <property type="entry name" value="wza like domain"/>
    <property type="match status" value="1"/>
</dbReference>
<evidence type="ECO:0000256" key="2">
    <source>
        <dbReference type="SAM" id="Coils"/>
    </source>
</evidence>
<evidence type="ECO:0000259" key="4">
    <source>
        <dbReference type="Pfam" id="PF25994"/>
    </source>
</evidence>
<dbReference type="InterPro" id="IPR003715">
    <property type="entry name" value="Poly_export_N"/>
</dbReference>
<sequence>MIAVLLGSGDLFASQEDYLINVGDQIELDILDDSDPSQKYTVGSDGSIQLPLIGGFRIAELSMEKAREKLYNAYVSREIYVNPTIAISVAAFRPVFVMGDVRAPGFYDFHPFLTAEQALGLAGGAMLLYDNEETRILERRNLTAQLSAVQTDLVRLAAKVARSEALLHERPEIDWNDVPKPVRDVLDPAAFQALKPKEDKILALERADHEVQKTLLASGIAEAESQLKLLTDRQTVQTDALAYDTEDLTRKRELAQSGLVTSSSLSQLERAAKAGEGQLLQILEQQSVLRRTLGELRREMSRLESARGQSLLSQAQDLQTEVEKKLGEYESVSDRIDLITQWMNAAVNANDAFRIEYEVRRRTVEQTVSLPVDGQAELLPGDLVVVAVRPPEGAEEMSQ</sequence>